<dbReference type="GO" id="GO:0004519">
    <property type="term" value="F:endonuclease activity"/>
    <property type="evidence" value="ECO:0007669"/>
    <property type="project" value="UniProtKB-KW"/>
</dbReference>
<dbReference type="NCBIfam" id="TIGR01596">
    <property type="entry name" value="cas3_HD"/>
    <property type="match status" value="1"/>
</dbReference>
<dbReference type="InterPro" id="IPR011545">
    <property type="entry name" value="DEAD/DEAH_box_helicase_dom"/>
</dbReference>
<dbReference type="Pfam" id="PF22590">
    <property type="entry name" value="Cas3-like_C_2"/>
    <property type="match status" value="1"/>
</dbReference>
<evidence type="ECO:0000313" key="15">
    <source>
        <dbReference type="EMBL" id="RDA40152.1"/>
    </source>
</evidence>
<dbReference type="InterPro" id="IPR050547">
    <property type="entry name" value="DEAD_box_RNA_helicases"/>
</dbReference>
<evidence type="ECO:0000313" key="16">
    <source>
        <dbReference type="EMBL" id="WHI02974.1"/>
    </source>
</evidence>
<dbReference type="Proteomes" id="UP000540485">
    <property type="component" value="Unassembled WGS sequence"/>
</dbReference>
<dbReference type="GO" id="GO:0016787">
    <property type="term" value="F:hydrolase activity"/>
    <property type="evidence" value="ECO:0007669"/>
    <property type="project" value="UniProtKB-KW"/>
</dbReference>
<dbReference type="EMBL" id="CP122634">
    <property type="protein sequence ID" value="WHI02974.1"/>
    <property type="molecule type" value="Genomic_DNA"/>
</dbReference>
<dbReference type="Proteomes" id="UP000253687">
    <property type="component" value="Unassembled WGS sequence"/>
</dbReference>
<dbReference type="GO" id="GO:0005524">
    <property type="term" value="F:ATP binding"/>
    <property type="evidence" value="ECO:0007669"/>
    <property type="project" value="UniProtKB-KW"/>
</dbReference>
<comment type="similarity">
    <text evidence="1">In the N-terminal section; belongs to the CRISPR-associated nuclease Cas3-HD family.</text>
</comment>
<dbReference type="RefSeq" id="WP_000433156.1">
    <property type="nucleotide sequence ID" value="NZ_AP027424.1"/>
</dbReference>
<evidence type="ECO:0000313" key="17">
    <source>
        <dbReference type="Proteomes" id="UP000253687"/>
    </source>
</evidence>
<keyword evidence="4" id="KW-0479">Metal-binding</keyword>
<keyword evidence="6" id="KW-0378">Hydrolase</keyword>
<evidence type="ECO:0000256" key="3">
    <source>
        <dbReference type="ARBA" id="ARBA00022722"/>
    </source>
</evidence>
<dbReference type="InterPro" id="IPR001650">
    <property type="entry name" value="Helicase_C-like"/>
</dbReference>
<reference evidence="15 17" key="1">
    <citation type="submission" date="2018-07" db="EMBL/GenBank/DDBJ databases">
        <title>Whole Genome Sequence Analysis of Avian Pathogenic E. coli - An Australian Perspective.</title>
        <authorList>
            <person name="Cummins M.L."/>
            <person name="Reid C.J."/>
            <person name="Roy Chowdhury P."/>
            <person name="Bushell R."/>
            <person name="Esbert N."/>
            <person name="Tivendale K.A."/>
            <person name="Noormohammadi A.H."/>
            <person name="Islam S."/>
            <person name="Marenda M.S."/>
            <person name="Browning G.F."/>
            <person name="Markham P.F."/>
            <person name="Djordjevic S.P."/>
        </authorList>
    </citation>
    <scope>NUCLEOTIDE SEQUENCE [LARGE SCALE GENOMIC DNA]</scope>
    <source>
        <strain evidence="15 17">AVC211</strain>
    </source>
</reference>
<dbReference type="EMBL" id="JABUPJ010000017">
    <property type="protein sequence ID" value="NYQ39883.1"/>
    <property type="molecule type" value="Genomic_DNA"/>
</dbReference>
<dbReference type="SUPFAM" id="SSF52540">
    <property type="entry name" value="P-loop containing nucleoside triphosphate hydrolases"/>
    <property type="match status" value="1"/>
</dbReference>
<reference evidence="12 19" key="2">
    <citation type="submission" date="2019-12" db="EMBL/GenBank/DDBJ databases">
        <authorList>
            <consortium name="GenomeTrakr network: Whole genome sequencing for foodborne pathogen traceback"/>
        </authorList>
    </citation>
    <scope>NUCLEOTIDE SEQUENCE [LARGE SCALE GENOMIC DNA]</scope>
    <source>
        <strain evidence="12 19">PSU-2243</strain>
    </source>
</reference>
<evidence type="ECO:0000259" key="10">
    <source>
        <dbReference type="PROSITE" id="PS51192"/>
    </source>
</evidence>
<evidence type="ECO:0000313" key="19">
    <source>
        <dbReference type="Proteomes" id="UP000531813"/>
    </source>
</evidence>
<evidence type="ECO:0000259" key="11">
    <source>
        <dbReference type="PROSITE" id="PS51643"/>
    </source>
</evidence>
<dbReference type="Proteomes" id="UP000531813">
    <property type="component" value="Unassembled WGS sequence"/>
</dbReference>
<dbReference type="GO" id="GO:0046872">
    <property type="term" value="F:metal ion binding"/>
    <property type="evidence" value="ECO:0007669"/>
    <property type="project" value="UniProtKB-KW"/>
</dbReference>
<gene>
    <name evidence="13" type="primary">cas3</name>
    <name evidence="15" type="ORF">DTL43_09255</name>
    <name evidence="14" type="ORF">G4A38_14955</name>
    <name evidence="13" type="ORF">G4A47_01885</name>
    <name evidence="12" type="ORF">GOP25_06545</name>
    <name evidence="16" type="ORF">QDW62_05305</name>
</gene>
<dbReference type="Gene3D" id="1.10.3210.30">
    <property type="match status" value="1"/>
</dbReference>
<dbReference type="EMBL" id="QOGZ01000008">
    <property type="protein sequence ID" value="RDA40152.1"/>
    <property type="molecule type" value="Genomic_DNA"/>
</dbReference>
<sequence length="888" mass="100865">MEPFKYICHYWGKSSKSLTKGNDIHLLIYHCLDVAAVADCWWDQSVVLQNTFCRNEMLSKQRVKAWLLFFIALHDIGKFDIRFQYKSAESWLKLNPATPSLNGPSTQMCRKFNHGAAGLYWFNQDSLSEQSLGDFFSFFDAAPHPYESWFPWVEAVTGHHGFILHSQDQDKSRWEMPASLASYAAQDKQAREEWISVLEALFLTPAGLSINDIPPDCSSLLAGFCSLADWLGSWTTTNTFLFNEDAPSDINALRTYFQDRQQDASRVLELSGLVSNKRCYEGVHALLDNGYQPRQLQVLVDALPVAPGLTVIEAPTGSGKTETALAYAWKLIDQQIADSVIFALPTQATANAMLTRMEASASHLFSSPNLILAHGNSRFNHLFQSIKSRAITEQGQEEAWVQCCQWLSQSNKKVFLGQIGVCTIDQVLISVLPVKHRFIRGLGIGRSVLIVDEVHAYDTYMNGLLEAVLKAQADVGGSVILLSATLPMKQKQKLLDTYGLHTDPVENNSAYPLINWRGVNGAQRFDLLAHPEQLPPRFSIQPEPIYLADMLPDLTMLERMIAAANAGAQVCLICNLVDVAQVCYQRLKELNNTQVDIDLFHARFTLNDRREKENRVISDFGKNGERNVGRILVATQVVEQSLDVDFDWLITQHCPADLLFQRLGRLHRHHRKYRPAGFEIPVATILLPDGEGYGRHEHIYSNVRVMWRTQQHIEELNGASLFFPDAYRQWLDSIYDDAEMDEPEWVIKGMDKFESAECEKRFKARKVLQWAEEYSLQDNDETILAVTRDGEMSLPLLPYVQTSSGKQLLDGQVYEDLSYEQQYEALALNRVNVPFTWKRSFSEVVDEDGLLWLEGKQNQDGWFWQGNSIVITYTRDEGMTRVIPANPK</sequence>
<evidence type="ECO:0000256" key="6">
    <source>
        <dbReference type="ARBA" id="ARBA00022801"/>
    </source>
</evidence>
<proteinExistence type="inferred from homology"/>
<keyword evidence="9" id="KW-0051">Antiviral defense</keyword>
<dbReference type="Pfam" id="PF00270">
    <property type="entry name" value="DEAD"/>
    <property type="match status" value="1"/>
</dbReference>
<evidence type="ECO:0000256" key="7">
    <source>
        <dbReference type="ARBA" id="ARBA00022806"/>
    </source>
</evidence>
<dbReference type="InterPro" id="IPR006474">
    <property type="entry name" value="Helicase_Cas3_CRISPR-ass_core"/>
</dbReference>
<evidence type="ECO:0000256" key="9">
    <source>
        <dbReference type="ARBA" id="ARBA00023118"/>
    </source>
</evidence>
<keyword evidence="3" id="KW-0540">Nuclease</keyword>
<dbReference type="GO" id="GO:0003723">
    <property type="term" value="F:RNA binding"/>
    <property type="evidence" value="ECO:0007669"/>
    <property type="project" value="TreeGrafter"/>
</dbReference>
<keyword evidence="7" id="KW-0347">Helicase</keyword>
<dbReference type="InterPro" id="IPR014001">
    <property type="entry name" value="Helicase_ATP-bd"/>
</dbReference>
<dbReference type="GO" id="GO:0051607">
    <property type="term" value="P:defense response to virus"/>
    <property type="evidence" value="ECO:0007669"/>
    <property type="project" value="UniProtKB-KW"/>
</dbReference>
<dbReference type="SMART" id="SM00487">
    <property type="entry name" value="DEXDc"/>
    <property type="match status" value="1"/>
</dbReference>
<feature type="domain" description="HD Cas3-type" evidence="11">
    <location>
        <begin position="20"/>
        <end position="231"/>
    </location>
</feature>
<reference evidence="13 18" key="3">
    <citation type="journal article" date="2020" name="J. Appl. Microbiol.">
        <title>Genetic characterization of Shigatoxigenic and enteropathogenic Escherichia coli O80:H2 from diarrheic and septicemic calves and relatedness to human Shigatoxigenic E. coli O80:H2.</title>
        <authorList>
            <person name="Habets A."/>
            <person name="Crombe F."/>
            <person name="Nakamura K."/>
            <person name="Guerin V."/>
            <person name="De Rauw K."/>
            <person name="Pierard D."/>
            <person name="Saulmont M."/>
            <person name="Hayashi T."/>
            <person name="Mainil J.G."/>
            <person name="Thiry D."/>
        </authorList>
    </citation>
    <scope>NUCLEOTIDE SEQUENCE [LARGE SCALE GENOMIC DNA]</scope>
    <source>
        <strain evidence="14">EH3306</strain>
        <strain evidence="13 18">EH3307</strain>
    </source>
</reference>
<name>A0A069FPQ2_ECOLX</name>
<dbReference type="PANTHER" id="PTHR47963">
    <property type="entry name" value="DEAD-BOX ATP-DEPENDENT RNA HELICASE 47, MITOCHONDRIAL"/>
    <property type="match status" value="1"/>
</dbReference>
<keyword evidence="15" id="KW-0255">Endonuclease</keyword>
<evidence type="ECO:0000313" key="12">
    <source>
        <dbReference type="EMBL" id="EFH5891898.1"/>
    </source>
</evidence>
<evidence type="ECO:0000256" key="2">
    <source>
        <dbReference type="ARBA" id="ARBA00009046"/>
    </source>
</evidence>
<dbReference type="CDD" id="cd09639">
    <property type="entry name" value="Cas3_I"/>
    <property type="match status" value="1"/>
</dbReference>
<dbReference type="InterPro" id="IPR038257">
    <property type="entry name" value="CRISPR-assoc_Cas3_HD_sf"/>
</dbReference>
<dbReference type="Pfam" id="PF18019">
    <property type="entry name" value="Cas3_HD"/>
    <property type="match status" value="1"/>
</dbReference>
<evidence type="ECO:0000256" key="8">
    <source>
        <dbReference type="ARBA" id="ARBA00022840"/>
    </source>
</evidence>
<evidence type="ECO:0000313" key="14">
    <source>
        <dbReference type="EMBL" id="NYQ39883.1"/>
    </source>
</evidence>
<dbReference type="InterPro" id="IPR006483">
    <property type="entry name" value="CRISPR-assoc_Cas3_HD"/>
</dbReference>
<reference evidence="16" key="4">
    <citation type="journal article" date="2023" name="Front. Microbiol.">
        <title>Virotyping and genetic antimicrobial susceptibility testing of porcine ETEC/STEC strains and associated plasmid types.</title>
        <authorList>
            <person name="Vereecke N."/>
            <person name="Van Hoorde S."/>
            <person name="Sperling D."/>
            <person name="Theuns S."/>
            <person name="Devriendt B."/>
            <person name="Cox E."/>
        </authorList>
    </citation>
    <scope>NUCLEOTIDE SEQUENCE</scope>
    <source>
        <strain evidence="16">ETEC4085</strain>
    </source>
</reference>
<dbReference type="NCBIfam" id="TIGR01587">
    <property type="entry name" value="cas3_core"/>
    <property type="match status" value="1"/>
</dbReference>
<accession>A0A069FPQ2</accession>
<comment type="similarity">
    <text evidence="2">In the central section; belongs to the CRISPR-associated helicase Cas3 family.</text>
</comment>
<dbReference type="AlphaFoldDB" id="A0A069FPQ2"/>
<organism evidence="15 17">
    <name type="scientific">Escherichia coli</name>
    <dbReference type="NCBI Taxonomy" id="562"/>
    <lineage>
        <taxon>Bacteria</taxon>
        <taxon>Pseudomonadati</taxon>
        <taxon>Pseudomonadota</taxon>
        <taxon>Gammaproteobacteria</taxon>
        <taxon>Enterobacterales</taxon>
        <taxon>Enterobacteriaceae</taxon>
        <taxon>Escherichia</taxon>
    </lineage>
</organism>
<keyword evidence="8" id="KW-0067">ATP-binding</keyword>
<dbReference type="PANTHER" id="PTHR47963:SF9">
    <property type="entry name" value="CRISPR-ASSOCIATED ENDONUCLEASE_HELICASE CAS3"/>
    <property type="match status" value="1"/>
</dbReference>
<dbReference type="InterPro" id="IPR027417">
    <property type="entry name" value="P-loop_NTPase"/>
</dbReference>
<protein>
    <submittedName>
        <fullName evidence="15">CRISPR-associated helicase/endonuclease Cas3</fullName>
    </submittedName>
</protein>
<dbReference type="EMBL" id="JABUPU010000002">
    <property type="protein sequence ID" value="NYP83990.1"/>
    <property type="molecule type" value="Genomic_DNA"/>
</dbReference>
<feature type="domain" description="Helicase ATP-binding" evidence="10">
    <location>
        <begin position="301"/>
        <end position="504"/>
    </location>
</feature>
<dbReference type="Proteomes" id="UP000517067">
    <property type="component" value="Unassembled WGS sequence"/>
</dbReference>
<dbReference type="GO" id="GO:0003724">
    <property type="term" value="F:RNA helicase activity"/>
    <property type="evidence" value="ECO:0007669"/>
    <property type="project" value="TreeGrafter"/>
</dbReference>
<dbReference type="Gene3D" id="3.40.50.300">
    <property type="entry name" value="P-loop containing nucleotide triphosphate hydrolases"/>
    <property type="match status" value="2"/>
</dbReference>
<keyword evidence="5" id="KW-0547">Nucleotide-binding</keyword>
<evidence type="ECO:0000256" key="5">
    <source>
        <dbReference type="ARBA" id="ARBA00022741"/>
    </source>
</evidence>
<dbReference type="PROSITE" id="PS51643">
    <property type="entry name" value="HD_CAS3"/>
    <property type="match status" value="1"/>
</dbReference>
<evidence type="ECO:0000313" key="18">
    <source>
        <dbReference type="Proteomes" id="UP000517067"/>
    </source>
</evidence>
<dbReference type="InterPro" id="IPR054712">
    <property type="entry name" value="Cas3-like_dom"/>
</dbReference>
<dbReference type="Proteomes" id="UP001179946">
    <property type="component" value="Chromosome"/>
</dbReference>
<dbReference type="PROSITE" id="PS51192">
    <property type="entry name" value="HELICASE_ATP_BIND_1"/>
    <property type="match status" value="1"/>
</dbReference>
<dbReference type="CDD" id="cd09641">
    <property type="entry name" value="Cas3''_I"/>
    <property type="match status" value="1"/>
</dbReference>
<dbReference type="SMART" id="SM00490">
    <property type="entry name" value="HELICc"/>
    <property type="match status" value="1"/>
</dbReference>
<dbReference type="EMBL" id="AASWIS010000005">
    <property type="protein sequence ID" value="EFH5891898.1"/>
    <property type="molecule type" value="Genomic_DNA"/>
</dbReference>
<evidence type="ECO:0000256" key="1">
    <source>
        <dbReference type="ARBA" id="ARBA00006847"/>
    </source>
</evidence>
<evidence type="ECO:0000313" key="13">
    <source>
        <dbReference type="EMBL" id="NYP83990.1"/>
    </source>
</evidence>
<evidence type="ECO:0000256" key="4">
    <source>
        <dbReference type="ARBA" id="ARBA00022723"/>
    </source>
</evidence>
<dbReference type="NCBIfam" id="NF007248">
    <property type="entry name" value="PRK09694.1"/>
    <property type="match status" value="1"/>
</dbReference>